<keyword evidence="2" id="KW-1133">Transmembrane helix</keyword>
<dbReference type="PANTHER" id="PTHR34385:SF1">
    <property type="entry name" value="PEPTIDOGLYCAN L-ALANYL-D-GLUTAMATE ENDOPEPTIDASE CWLK"/>
    <property type="match status" value="1"/>
</dbReference>
<dbReference type="RefSeq" id="WP_073548862.1">
    <property type="nucleotide sequence ID" value="NZ_CAWMVK010000039.1"/>
</dbReference>
<proteinExistence type="predicted"/>
<dbReference type="EMBL" id="MRCC01000005">
    <property type="protein sequence ID" value="OKH27780.1"/>
    <property type="molecule type" value="Genomic_DNA"/>
</dbReference>
<dbReference type="InterPro" id="IPR009045">
    <property type="entry name" value="Zn_M74/Hedgehog-like"/>
</dbReference>
<feature type="region of interest" description="Disordered" evidence="1">
    <location>
        <begin position="1"/>
        <end position="21"/>
    </location>
</feature>
<feature type="transmembrane region" description="Helical" evidence="2">
    <location>
        <begin position="39"/>
        <end position="61"/>
    </location>
</feature>
<feature type="domain" description="D-alanyl-D-alanine carboxypeptidase-like core" evidence="3">
    <location>
        <begin position="120"/>
        <end position="250"/>
    </location>
</feature>
<evidence type="ECO:0000313" key="4">
    <source>
        <dbReference type="EMBL" id="OKH27780.1"/>
    </source>
</evidence>
<dbReference type="SUPFAM" id="SSF55166">
    <property type="entry name" value="Hedgehog/DD-peptidase"/>
    <property type="match status" value="1"/>
</dbReference>
<keyword evidence="4" id="KW-0121">Carboxypeptidase</keyword>
<gene>
    <name evidence="4" type="ORF">NIES1031_07655</name>
</gene>
<dbReference type="Proteomes" id="UP000185984">
    <property type="component" value="Unassembled WGS sequence"/>
</dbReference>
<accession>A0A1U7HW09</accession>
<dbReference type="InterPro" id="IPR052179">
    <property type="entry name" value="DD-CPase-like"/>
</dbReference>
<dbReference type="PANTHER" id="PTHR34385">
    <property type="entry name" value="D-ALANYL-D-ALANINE CARBOXYPEPTIDASE"/>
    <property type="match status" value="1"/>
</dbReference>
<dbReference type="InterPro" id="IPR058193">
    <property type="entry name" value="VanY/YodJ_core_dom"/>
</dbReference>
<dbReference type="GO" id="GO:0004180">
    <property type="term" value="F:carboxypeptidase activity"/>
    <property type="evidence" value="ECO:0007669"/>
    <property type="project" value="UniProtKB-KW"/>
</dbReference>
<keyword evidence="4" id="KW-0378">Hydrolase</keyword>
<evidence type="ECO:0000259" key="3">
    <source>
        <dbReference type="Pfam" id="PF02557"/>
    </source>
</evidence>
<dbReference type="STRING" id="247279.NIES1031_07655"/>
<comment type="caution">
    <text evidence="4">The sequence shown here is derived from an EMBL/GenBank/DDBJ whole genome shotgun (WGS) entry which is preliminary data.</text>
</comment>
<dbReference type="AlphaFoldDB" id="A0A1U7HW09"/>
<keyword evidence="4" id="KW-0645">Protease</keyword>
<sequence>MNTEFSRRKGQNLTTHSGDDIPEALRDDRAVVTKPRKRAPALILSLLGLGAIAAVSGVFYFNAVQKNAAPVPAIIASPSPTQSVAPVNPLDNDSELLLGHFAYEEAPQSELEPITSDGRIKLRSSAAKQFKAMVAAARADGVQLVPISGFRSTNEQEHLFFDVKAQRGQATTKRASVSAPPGYSEHHTGYAVDIGDANVPATNLSTMFENTKAFKWLEQNAARFSFELSFPQDNPQGISYEPWHWRFVGDRHSLETFYKARNIKPTP</sequence>
<reference evidence="4 5" key="1">
    <citation type="submission" date="2016-11" db="EMBL/GenBank/DDBJ databases">
        <title>Draft Genome Sequences of Nine Cyanobacterial Strains from Diverse Habitats.</title>
        <authorList>
            <person name="Zhu T."/>
            <person name="Hou S."/>
            <person name="Lu X."/>
            <person name="Hess W.R."/>
        </authorList>
    </citation>
    <scope>NUCLEOTIDE SEQUENCE [LARGE SCALE GENOMIC DNA]</scope>
    <source>
        <strain evidence="4 5">5.2 s.c.1</strain>
    </source>
</reference>
<organism evidence="4 5">
    <name type="scientific">Chroogloeocystis siderophila 5.2 s.c.1</name>
    <dbReference type="NCBI Taxonomy" id="247279"/>
    <lineage>
        <taxon>Bacteria</taxon>
        <taxon>Bacillati</taxon>
        <taxon>Cyanobacteriota</taxon>
        <taxon>Cyanophyceae</taxon>
        <taxon>Oscillatoriophycideae</taxon>
        <taxon>Chroococcales</taxon>
        <taxon>Chroococcaceae</taxon>
        <taxon>Chroogloeocystis</taxon>
    </lineage>
</organism>
<evidence type="ECO:0000313" key="5">
    <source>
        <dbReference type="Proteomes" id="UP000185984"/>
    </source>
</evidence>
<dbReference type="InterPro" id="IPR003709">
    <property type="entry name" value="VanY-like_core_dom"/>
</dbReference>
<keyword evidence="5" id="KW-1185">Reference proteome</keyword>
<dbReference type="Gene3D" id="3.30.1380.10">
    <property type="match status" value="1"/>
</dbReference>
<dbReference type="CDD" id="cd14852">
    <property type="entry name" value="LD-carboxypeptidase"/>
    <property type="match status" value="1"/>
</dbReference>
<dbReference type="Pfam" id="PF02557">
    <property type="entry name" value="VanY"/>
    <property type="match status" value="1"/>
</dbReference>
<evidence type="ECO:0000256" key="2">
    <source>
        <dbReference type="SAM" id="Phobius"/>
    </source>
</evidence>
<keyword evidence="2" id="KW-0812">Transmembrane</keyword>
<evidence type="ECO:0000256" key="1">
    <source>
        <dbReference type="SAM" id="MobiDB-lite"/>
    </source>
</evidence>
<protein>
    <submittedName>
        <fullName evidence="4">D-alanyl-D-alanine carboxypeptidase</fullName>
    </submittedName>
</protein>
<keyword evidence="2" id="KW-0472">Membrane</keyword>
<dbReference type="OrthoDB" id="9792074at2"/>
<dbReference type="GO" id="GO:0006508">
    <property type="term" value="P:proteolysis"/>
    <property type="evidence" value="ECO:0007669"/>
    <property type="project" value="InterPro"/>
</dbReference>
<name>A0A1U7HW09_9CHRO</name>